<dbReference type="Proteomes" id="UP000475862">
    <property type="component" value="Unassembled WGS sequence"/>
</dbReference>
<organism evidence="1 2">
    <name type="scientific">Aphis glycines</name>
    <name type="common">Soybean aphid</name>
    <dbReference type="NCBI Taxonomy" id="307491"/>
    <lineage>
        <taxon>Eukaryota</taxon>
        <taxon>Metazoa</taxon>
        <taxon>Ecdysozoa</taxon>
        <taxon>Arthropoda</taxon>
        <taxon>Hexapoda</taxon>
        <taxon>Insecta</taxon>
        <taxon>Pterygota</taxon>
        <taxon>Neoptera</taxon>
        <taxon>Paraneoptera</taxon>
        <taxon>Hemiptera</taxon>
        <taxon>Sternorrhyncha</taxon>
        <taxon>Aphidomorpha</taxon>
        <taxon>Aphidoidea</taxon>
        <taxon>Aphididae</taxon>
        <taxon>Aphidini</taxon>
        <taxon>Aphis</taxon>
        <taxon>Aphis</taxon>
    </lineage>
</organism>
<evidence type="ECO:0000313" key="1">
    <source>
        <dbReference type="EMBL" id="KAE9532691.1"/>
    </source>
</evidence>
<sequence>MKKGHHKSVHRLTDHLLSESFFVDVEDNRIFIFRSFLQHINPFLNYYINIHLLSESSSITCTIYRVKYSDGLVSRSRSDVFTCKLFQNCTRAMKSLRNSITYTRFALFSSAAVRDNRCTVVNANGSLSLYICKVFKKNVEKSLRNYCHNNILYPILTAILSIRMAARPRDITITHISVPIRFVLLPAENFISYSRPVPELTELSSPKI</sequence>
<gene>
    <name evidence="1" type="ORF">AGLY_009772</name>
</gene>
<proteinExistence type="predicted"/>
<reference evidence="1 2" key="1">
    <citation type="submission" date="2019-08" db="EMBL/GenBank/DDBJ databases">
        <title>The genome of the soybean aphid Biotype 1, its phylome, world population structure and adaptation to the North American continent.</title>
        <authorList>
            <person name="Giordano R."/>
            <person name="Donthu R.K."/>
            <person name="Hernandez A.G."/>
            <person name="Wright C.L."/>
            <person name="Zimin A.V."/>
        </authorList>
    </citation>
    <scope>NUCLEOTIDE SEQUENCE [LARGE SCALE GENOMIC DNA]</scope>
    <source>
        <tissue evidence="1">Whole aphids</tissue>
    </source>
</reference>
<dbReference type="EMBL" id="VYZN01000038">
    <property type="protein sequence ID" value="KAE9532691.1"/>
    <property type="molecule type" value="Genomic_DNA"/>
</dbReference>
<keyword evidence="2" id="KW-1185">Reference proteome</keyword>
<evidence type="ECO:0000313" key="2">
    <source>
        <dbReference type="Proteomes" id="UP000475862"/>
    </source>
</evidence>
<accession>A0A6G0TGV8</accession>
<dbReference type="AlphaFoldDB" id="A0A6G0TGV8"/>
<protein>
    <submittedName>
        <fullName evidence="1">Uncharacterized protein</fullName>
    </submittedName>
</protein>
<comment type="caution">
    <text evidence="1">The sequence shown here is derived from an EMBL/GenBank/DDBJ whole genome shotgun (WGS) entry which is preliminary data.</text>
</comment>
<name>A0A6G0TGV8_APHGL</name>